<dbReference type="eggNOG" id="COG0631">
    <property type="taxonomic scope" value="Bacteria"/>
</dbReference>
<dbReference type="STRING" id="525903.Taci_1699"/>
<organism evidence="2 3">
    <name type="scientific">Thermanaerovibrio acidaminovorans (strain ATCC 49978 / DSM 6589 / Su883)</name>
    <name type="common">Selenomonas acidaminovorans</name>
    <dbReference type="NCBI Taxonomy" id="525903"/>
    <lineage>
        <taxon>Bacteria</taxon>
        <taxon>Thermotogati</taxon>
        <taxon>Synergistota</taxon>
        <taxon>Synergistia</taxon>
        <taxon>Synergistales</taxon>
        <taxon>Synergistaceae</taxon>
        <taxon>Thermanaerovibrio</taxon>
    </lineage>
</organism>
<dbReference type="PROSITE" id="PS51746">
    <property type="entry name" value="PPM_2"/>
    <property type="match status" value="1"/>
</dbReference>
<dbReference type="SMART" id="SM00331">
    <property type="entry name" value="PP2C_SIG"/>
    <property type="match status" value="1"/>
</dbReference>
<dbReference type="KEGG" id="tai:Taci_1699"/>
<dbReference type="InterPro" id="IPR036457">
    <property type="entry name" value="PPM-type-like_dom_sf"/>
</dbReference>
<protein>
    <submittedName>
        <fullName evidence="2">Stage II sporulation E family protein</fullName>
    </submittedName>
</protein>
<dbReference type="Proteomes" id="UP000002030">
    <property type="component" value="Chromosome"/>
</dbReference>
<dbReference type="Gene3D" id="3.60.40.10">
    <property type="entry name" value="PPM-type phosphatase domain"/>
    <property type="match status" value="1"/>
</dbReference>
<dbReference type="AlphaFoldDB" id="D1B7C2"/>
<evidence type="ECO:0007829" key="4">
    <source>
        <dbReference type="PDB" id="3RNR"/>
    </source>
</evidence>
<dbReference type="SMART" id="SM00332">
    <property type="entry name" value="PP2Cc"/>
    <property type="match status" value="1"/>
</dbReference>
<reference evidence="4" key="2">
    <citation type="submission" date="2011-04" db="PDB data bank">
        <title>Crystal Structure of Stage II Sporulation E Family Protein from Thermanaerovibrio acidaminovorans.</title>
        <authorList>
            <person name="Kim Y."/>
            <person name="Li H."/>
            <person name="Clancy S."/>
            <person name="Joachimiak A."/>
        </authorList>
    </citation>
    <scope>X-RAY CRYSTALLOGRAPHY (2.00 ANGSTROMS) OF 2-208</scope>
</reference>
<keyword evidence="3" id="KW-1185">Reference proteome</keyword>
<dbReference type="EvolutionaryTrace" id="D1B7C2"/>
<dbReference type="Pfam" id="PF13672">
    <property type="entry name" value="PP2C_2"/>
    <property type="match status" value="1"/>
</dbReference>
<dbReference type="OrthoDB" id="9801841at2"/>
<sequence>MGTGGDKAYCVVVDGMGGMIRGDEAAQRALSASVGVLDAGGSPLDAVLAAQAAVHRWASQGGILGRTGATMAVAAVNLRDGTLEWASVGDCRVYLFKGGRLSRLSLDHNVSSEMVLLGRGPVPGPAGEMITSFIGIENLTEISTSEAPLPLEAGEGVLVVSDGVYRSLHEDRIAMALSRGSDARGILQEVEAQGRPYQDNATLALVIL</sequence>
<evidence type="ECO:0000259" key="1">
    <source>
        <dbReference type="PROSITE" id="PS51746"/>
    </source>
</evidence>
<feature type="domain" description="PPM-type phosphatase" evidence="1">
    <location>
        <begin position="1"/>
        <end position="208"/>
    </location>
</feature>
<accession>D1B7C2</accession>
<dbReference type="HOGENOM" id="CLU_034545_1_0_0"/>
<reference evidence="2 3" key="1">
    <citation type="journal article" date="2009" name="Stand. Genomic Sci.">
        <title>Complete genome sequence of Thermanaerovibrio acidaminovorans type strain (Su883).</title>
        <authorList>
            <person name="Chovatia M."/>
            <person name="Sikorski J."/>
            <person name="Schroder M."/>
            <person name="Lapidus A."/>
            <person name="Nolan M."/>
            <person name="Tice H."/>
            <person name="Glavina Del Rio T."/>
            <person name="Copeland A."/>
            <person name="Cheng J.F."/>
            <person name="Lucas S."/>
            <person name="Chen F."/>
            <person name="Bruce D."/>
            <person name="Goodwin L."/>
            <person name="Pitluck S."/>
            <person name="Ivanova N."/>
            <person name="Mavromatis K."/>
            <person name="Ovchinnikova G."/>
            <person name="Pati A."/>
            <person name="Chen A."/>
            <person name="Palaniappan K."/>
            <person name="Land M."/>
            <person name="Hauser L."/>
            <person name="Chang Y.J."/>
            <person name="Jeffries C.D."/>
            <person name="Chain P."/>
            <person name="Saunders E."/>
            <person name="Detter J.C."/>
            <person name="Brettin T."/>
            <person name="Rohde M."/>
            <person name="Goker M."/>
            <person name="Spring S."/>
            <person name="Bristow J."/>
            <person name="Markowitz V."/>
            <person name="Hugenholtz P."/>
            <person name="Kyrpides N.C."/>
            <person name="Klenk H.P."/>
            <person name="Eisen J.A."/>
        </authorList>
    </citation>
    <scope>NUCLEOTIDE SEQUENCE [LARGE SCALE GENOMIC DNA]</scope>
    <source>
        <strain evidence="3">ATCC 49978 / DSM 6589 / Su883</strain>
    </source>
</reference>
<name>D1B7C2_THEAS</name>
<evidence type="ECO:0000313" key="2">
    <source>
        <dbReference type="EMBL" id="ACZ19913.1"/>
    </source>
</evidence>
<dbReference type="EnsemblBacteria" id="ACZ19913">
    <property type="protein sequence ID" value="ACZ19913"/>
    <property type="gene ID" value="Taci_1699"/>
</dbReference>
<proteinExistence type="evidence at protein level"/>
<dbReference type="SUPFAM" id="SSF81606">
    <property type="entry name" value="PP2C-like"/>
    <property type="match status" value="1"/>
</dbReference>
<keyword evidence="4" id="KW-0002">3D-structure</keyword>
<dbReference type="EMBL" id="CP001818">
    <property type="protein sequence ID" value="ACZ19913.1"/>
    <property type="molecule type" value="Genomic_DNA"/>
</dbReference>
<dbReference type="InterPro" id="IPR001932">
    <property type="entry name" value="PPM-type_phosphatase-like_dom"/>
</dbReference>
<dbReference type="PDB" id="3RNR">
    <property type="method" value="X-ray"/>
    <property type="resolution" value="2.00 A"/>
    <property type="chains" value="A/B=2-208"/>
</dbReference>
<gene>
    <name evidence="2" type="ordered locus">Taci_1699</name>
</gene>
<evidence type="ECO:0000313" key="3">
    <source>
        <dbReference type="Proteomes" id="UP000002030"/>
    </source>
</evidence>
<dbReference type="PDBsum" id="3RNR"/>
<dbReference type="SMR" id="D1B7C2"/>